<dbReference type="InterPro" id="IPR002750">
    <property type="entry name" value="CobE/GbiG_C"/>
</dbReference>
<dbReference type="STRING" id="1121451.DESAM_20146"/>
<reference evidence="4 5" key="1">
    <citation type="submission" date="2012-10" db="EMBL/GenBank/DDBJ databases">
        <authorList>
            <person name="Genoscope - CEA"/>
        </authorList>
    </citation>
    <scope>NUCLEOTIDE SEQUENCE [LARGE SCALE GENOMIC DNA]</scope>
    <source>
        <strain evidence="5">AM13 / DSM 14728</strain>
    </source>
</reference>
<dbReference type="KEGG" id="dhy:DESAM_20146"/>
<feature type="domain" description="Cobalamin biosynthesis central region" evidence="3">
    <location>
        <begin position="134"/>
        <end position="218"/>
    </location>
</feature>
<proteinExistence type="predicted"/>
<gene>
    <name evidence="4" type="ORF">DESAM_20146</name>
</gene>
<dbReference type="InterPro" id="IPR021745">
    <property type="entry name" value="CbiG_mid"/>
</dbReference>
<sequence>MRNKIAIYALTAEGAGLASILISKINADLFVLERYSSELSTSFTSLADLVSDKFSAYEAHIFIAASGIAVRMIAPHLKNKAADPAVVVLDQKGQFAVSLVSGHLGGANELARLIGDEIGAVPVITTATDCAGVPAIDLLARENNLVIGDICLIKHINAALLDGDQVAVYDPDGFLNISENDINFYLVDDVEMLGDLRCGVCVDWRIRNLAETVLPLYPRCLALGVGCRRGVPVGEILGLIRSTLDSNGVAVQSISCMGTIDAKSDEQGLIDAAEILGLELNFFSAAELDEIKVAAPSGMVMKHMGVGSVCEAAAMKMANATEILVPKTKSARVTAALAKDA</sequence>
<dbReference type="InterPro" id="IPR052553">
    <property type="entry name" value="CbiG_hydrolase"/>
</dbReference>
<feature type="domain" description="CobE/GbiG C-terminal" evidence="1">
    <location>
        <begin position="221"/>
        <end position="338"/>
    </location>
</feature>
<evidence type="ECO:0000259" key="2">
    <source>
        <dbReference type="Pfam" id="PF11760"/>
    </source>
</evidence>
<evidence type="ECO:0000313" key="4">
    <source>
        <dbReference type="EMBL" id="CCO22437.1"/>
    </source>
</evidence>
<dbReference type="EMBL" id="FO203522">
    <property type="protein sequence ID" value="CCO22437.1"/>
    <property type="molecule type" value="Genomic_DNA"/>
</dbReference>
<evidence type="ECO:0000259" key="3">
    <source>
        <dbReference type="Pfam" id="PF11761"/>
    </source>
</evidence>
<dbReference type="Pfam" id="PF11760">
    <property type="entry name" value="CbiG_N"/>
    <property type="match status" value="1"/>
</dbReference>
<name>L0R897_9BACT</name>
<dbReference type="Proteomes" id="UP000010808">
    <property type="component" value="Chromosome"/>
</dbReference>
<dbReference type="InterPro" id="IPR036518">
    <property type="entry name" value="CobE/GbiG_C_sf"/>
</dbReference>
<dbReference type="Pfam" id="PF11761">
    <property type="entry name" value="CbiG_mid"/>
    <property type="match status" value="1"/>
</dbReference>
<dbReference type="Gene3D" id="3.40.50.11220">
    <property type="match status" value="1"/>
</dbReference>
<accession>L0R897</accession>
<dbReference type="InterPro" id="IPR021744">
    <property type="entry name" value="CbiG_N"/>
</dbReference>
<dbReference type="OrthoDB" id="9781023at2"/>
<protein>
    <submittedName>
        <fullName evidence="4">Cobalamin (Vitamin B12) biosynthesis CbiG protein</fullName>
    </submittedName>
</protein>
<dbReference type="PANTHER" id="PTHR37477:SF1">
    <property type="entry name" value="COBALT-PRECORRIN-5A HYDROLASE"/>
    <property type="match status" value="1"/>
</dbReference>
<dbReference type="GO" id="GO:0009236">
    <property type="term" value="P:cobalamin biosynthetic process"/>
    <property type="evidence" value="ECO:0007669"/>
    <property type="project" value="InterPro"/>
</dbReference>
<evidence type="ECO:0000259" key="1">
    <source>
        <dbReference type="Pfam" id="PF01890"/>
    </source>
</evidence>
<dbReference type="InterPro" id="IPR038029">
    <property type="entry name" value="GbiG_N_sf"/>
</dbReference>
<dbReference type="SUPFAM" id="SSF159672">
    <property type="entry name" value="CbiG N-terminal domain-like"/>
    <property type="match status" value="1"/>
</dbReference>
<dbReference type="Gene3D" id="3.30.420.180">
    <property type="entry name" value="CobE/GbiG C-terminal domain"/>
    <property type="match status" value="1"/>
</dbReference>
<dbReference type="SUPFAM" id="SSF159664">
    <property type="entry name" value="CobE/GbiG C-terminal domain-like"/>
    <property type="match status" value="1"/>
</dbReference>
<keyword evidence="5" id="KW-1185">Reference proteome</keyword>
<dbReference type="PATRIC" id="fig|1121451.3.peg.420"/>
<dbReference type="eggNOG" id="COG2073">
    <property type="taxonomic scope" value="Bacteria"/>
</dbReference>
<dbReference type="RefSeq" id="WP_015335047.1">
    <property type="nucleotide sequence ID" value="NC_020055.1"/>
</dbReference>
<dbReference type="HOGENOM" id="CLU_028397_0_1_7"/>
<dbReference type="AlphaFoldDB" id="L0R897"/>
<evidence type="ECO:0000313" key="5">
    <source>
        <dbReference type="Proteomes" id="UP000010808"/>
    </source>
</evidence>
<feature type="domain" description="Cobalamin synthesis G N-terminal" evidence="2">
    <location>
        <begin position="49"/>
        <end position="129"/>
    </location>
</feature>
<organism evidence="4 5">
    <name type="scientific">Maridesulfovibrio hydrothermalis AM13 = DSM 14728</name>
    <dbReference type="NCBI Taxonomy" id="1121451"/>
    <lineage>
        <taxon>Bacteria</taxon>
        <taxon>Pseudomonadati</taxon>
        <taxon>Thermodesulfobacteriota</taxon>
        <taxon>Desulfovibrionia</taxon>
        <taxon>Desulfovibrionales</taxon>
        <taxon>Desulfovibrionaceae</taxon>
        <taxon>Maridesulfovibrio</taxon>
    </lineage>
</organism>
<dbReference type="Pfam" id="PF01890">
    <property type="entry name" value="CbiG_C"/>
    <property type="match status" value="1"/>
</dbReference>
<dbReference type="PANTHER" id="PTHR37477">
    <property type="entry name" value="COBALT-PRECORRIN-5A HYDROLASE"/>
    <property type="match status" value="1"/>
</dbReference>